<reference evidence="2" key="1">
    <citation type="submission" date="2025-08" db="UniProtKB">
        <authorList>
            <consortium name="RefSeq"/>
        </authorList>
    </citation>
    <scope>IDENTIFICATION</scope>
</reference>
<dbReference type="STRING" id="4432.A0A1U8ABA2"/>
<dbReference type="Gene3D" id="3.90.550.50">
    <property type="match status" value="1"/>
</dbReference>
<dbReference type="OMA" id="TRWFVIG"/>
<organism evidence="1 2">
    <name type="scientific">Nelumbo nucifera</name>
    <name type="common">Sacred lotus</name>
    <dbReference type="NCBI Taxonomy" id="4432"/>
    <lineage>
        <taxon>Eukaryota</taxon>
        <taxon>Viridiplantae</taxon>
        <taxon>Streptophyta</taxon>
        <taxon>Embryophyta</taxon>
        <taxon>Tracheophyta</taxon>
        <taxon>Spermatophyta</taxon>
        <taxon>Magnoliopsida</taxon>
        <taxon>Proteales</taxon>
        <taxon>Nelumbonaceae</taxon>
        <taxon>Nelumbo</taxon>
    </lineage>
</organism>
<dbReference type="AlphaFoldDB" id="A0A1U8ABA2"/>
<dbReference type="GeneID" id="104601103"/>
<dbReference type="PANTHER" id="PTHR10811">
    <property type="entry name" value="FRINGE-RELATED"/>
    <property type="match status" value="1"/>
</dbReference>
<name>A0A1U8ABA2_NELNU</name>
<dbReference type="RefSeq" id="XP_010262600.1">
    <property type="nucleotide sequence ID" value="XM_010264298.1"/>
</dbReference>
<dbReference type="Proteomes" id="UP000189703">
    <property type="component" value="Unplaced"/>
</dbReference>
<dbReference type="eggNOG" id="KOG2246">
    <property type="taxonomic scope" value="Eukaryota"/>
</dbReference>
<evidence type="ECO:0000313" key="1">
    <source>
        <dbReference type="Proteomes" id="UP000189703"/>
    </source>
</evidence>
<dbReference type="InterPro" id="IPR006740">
    <property type="entry name" value="DUF604"/>
</dbReference>
<gene>
    <name evidence="2" type="primary">LOC104601103</name>
</gene>
<keyword evidence="1" id="KW-1185">Reference proteome</keyword>
<sequence>MLVYCGKFSTVRTKLTELSDKIGGTQWTSFAVAGLFLPLLFVFLPNHSYSQSSKLSVFLEHRWSSGRPSNSSDHYADSTDAPTSISHIVFGVAGSVNTWRTKKNYIEAWWKPNETRGFVWLERAPTDYLPWPSSSPPFRVSEDVGRFKEFDRHRMRHAIRMVRVIAETFSEDHKDVRWYVMTDDDTVIFIDNLVEVLSRYDHNKYFYIGHNSECVDSNFWNSYEMAFGGAGYALSYPLAKLLASNMDECIKRYPFLFGSDHMLQSCVADLGVPLTHERGFHQIDLTRDISGFLSSHPQVPFLSLHHLDVVDPIFPAMDRYQSLRHLMEAAKVDSSRLLQQSICYDKENNWTFAVSWGYSAQIYQEIFYPCTLQRPIETFKSWRNKGIPPFMLNTRPLSNNACEAPHVLFFESIEQAKGAQIITNYIRKSQPTRQPCSSSGNHSANSMLKIRVSSPAMRLNVVGTRRECCDVLRGSGTNVTELKLRACMEDEVVA</sequence>
<dbReference type="Pfam" id="PF04646">
    <property type="entry name" value="DUF604"/>
    <property type="match status" value="1"/>
</dbReference>
<dbReference type="FunFam" id="3.90.550.50:FF:000038">
    <property type="entry name" value="Predicted protein"/>
    <property type="match status" value="1"/>
</dbReference>
<dbReference type="OrthoDB" id="414175at2759"/>
<dbReference type="GO" id="GO:0008375">
    <property type="term" value="F:acetylglucosaminyltransferase activity"/>
    <property type="evidence" value="ECO:0000318"/>
    <property type="project" value="GO_Central"/>
</dbReference>
<protein>
    <submittedName>
        <fullName evidence="2">Uncharacterized protein LOC104601103 isoform X1</fullName>
    </submittedName>
</protein>
<accession>A0A1U8ABA2</accession>
<dbReference type="KEGG" id="nnu:104601103"/>
<proteinExistence type="predicted"/>
<evidence type="ECO:0000313" key="2">
    <source>
        <dbReference type="RefSeq" id="XP_010262600.1"/>
    </source>
</evidence>